<reference evidence="2 3" key="1">
    <citation type="submission" date="2018-06" db="EMBL/GenBank/DDBJ databases">
        <title>Genomic Encyclopedia of Archaeal and Bacterial Type Strains, Phase II (KMG-II): from individual species to whole genera.</title>
        <authorList>
            <person name="Goeker M."/>
        </authorList>
    </citation>
    <scope>NUCLEOTIDE SEQUENCE [LARGE SCALE GENOMIC DNA]</scope>
    <source>
        <strain evidence="2 3">DSM 22011</strain>
    </source>
</reference>
<dbReference type="AlphaFoldDB" id="A0A327YVD9"/>
<organism evidence="2 3">
    <name type="scientific">Salipiger aestuarii</name>
    <dbReference type="NCBI Taxonomy" id="568098"/>
    <lineage>
        <taxon>Bacteria</taxon>
        <taxon>Pseudomonadati</taxon>
        <taxon>Pseudomonadota</taxon>
        <taxon>Alphaproteobacteria</taxon>
        <taxon>Rhodobacterales</taxon>
        <taxon>Roseobacteraceae</taxon>
        <taxon>Salipiger</taxon>
    </lineage>
</organism>
<dbReference type="RefSeq" id="WP_111549436.1">
    <property type="nucleotide sequence ID" value="NZ_LIGK01000002.1"/>
</dbReference>
<evidence type="ECO:0000313" key="3">
    <source>
        <dbReference type="Proteomes" id="UP000249165"/>
    </source>
</evidence>
<feature type="signal peptide" evidence="1">
    <location>
        <begin position="1"/>
        <end position="30"/>
    </location>
</feature>
<dbReference type="OrthoDB" id="19542at2"/>
<dbReference type="Proteomes" id="UP000249165">
    <property type="component" value="Unassembled WGS sequence"/>
</dbReference>
<name>A0A327YVD9_9RHOB</name>
<dbReference type="Pfam" id="PF06082">
    <property type="entry name" value="YjbH"/>
    <property type="match status" value="1"/>
</dbReference>
<comment type="caution">
    <text evidence="2">The sequence shown here is derived from an EMBL/GenBank/DDBJ whole genome shotgun (WGS) entry which is preliminary data.</text>
</comment>
<evidence type="ECO:0000313" key="2">
    <source>
        <dbReference type="EMBL" id="RAK23937.1"/>
    </source>
</evidence>
<dbReference type="EMBL" id="QLMG01000001">
    <property type="protein sequence ID" value="RAK23937.1"/>
    <property type="molecule type" value="Genomic_DNA"/>
</dbReference>
<sequence>MPVATRTARGKRAARKLALASSFCALSAQAALPQESQWAWNRPTLNFMGVPGIVDMPSAHPSRDADIDLSLSMLNGSRRLTGHFQITPRISGVFRYANLDSYAGIDEYYDRSFDLRFLLAEEGPTAPAVTLGLQDFGGTGIYAGEYLVATKTIGRLRATTGLGWGRFASLGGFANPLGVLGDRFETRPDGPGGVQGTGRLDAKQWFRGDAALFAGVQYAYSDRMVLSVEYSSDDYAAEEENTSFEHRSPFNFGLSWRVGDRMQLNGAWLYGSTIAAGLTYTFNPRTPNAYPGGFDRAPFPVTPRAPGAANDLGWARQADAGAILQDNMQRFLEADDLVLEGFDVAPHTARIAFRMGRQSGPAQAVGRVARMMTNNLPPSIERYEITLVGHNGLPVSTVVINRSDLEELEHAPDGAWQSFARARIEDARDLPPAAVARFPQFDWRAGPYLEASYFDPDSPIRLSFGAELSARYEPRPGVVFQGALRQKLSGSAGDLPDSNSDLPHVRSDNARYADQDSVTLRDLTAAKYFRPGDDLFARVSAGWFEPMFGGVSGEMLWKPVDSRLGLGVEVNYARQRDFAQDLGFQDYDILTGHASAYWEGDDGFLYQADAGRYLAGDWGATLGIDREFDNGIKIGAFATFTDVSFDEFGEGSFDKGIRFEIPLSALVGQRTDTTIARTIRPVQRDGGARLDVNGRLYTQVRNFQQPGLQSDWGRFWR</sequence>
<keyword evidence="1" id="KW-0732">Signal</keyword>
<accession>A0A327YVD9</accession>
<protein>
    <submittedName>
        <fullName evidence="2">Exopolysaccharide biosynthesis protein YbjH</fullName>
    </submittedName>
</protein>
<feature type="chain" id="PRO_5016370801" evidence="1">
    <location>
        <begin position="31"/>
        <end position="717"/>
    </location>
</feature>
<keyword evidence="3" id="KW-1185">Reference proteome</keyword>
<dbReference type="InterPro" id="IPR010344">
    <property type="entry name" value="YbjH"/>
</dbReference>
<evidence type="ECO:0000256" key="1">
    <source>
        <dbReference type="SAM" id="SignalP"/>
    </source>
</evidence>
<gene>
    <name evidence="2" type="ORF">ATI53_100144</name>
</gene>
<proteinExistence type="predicted"/>